<proteinExistence type="predicted"/>
<dbReference type="PANTHER" id="PTHR37332">
    <property type="entry name" value="EXPRESSED PROTEIN"/>
    <property type="match status" value="1"/>
</dbReference>
<reference evidence="2 3" key="1">
    <citation type="journal article" date="2005" name="Science">
        <title>The genome of the basidiomycetous yeast and human pathogen Cryptococcus neoformans.</title>
        <authorList>
            <person name="Loftus B.J."/>
            <person name="Fung E."/>
            <person name="Roncaglia P."/>
            <person name="Rowley D."/>
            <person name="Amedeo P."/>
            <person name="Bruno D."/>
            <person name="Vamathevan J."/>
            <person name="Miranda M."/>
            <person name="Anderson I.J."/>
            <person name="Fraser J.A."/>
            <person name="Allen J.E."/>
            <person name="Bosdet I.E."/>
            <person name="Brent M.R."/>
            <person name="Chiu R."/>
            <person name="Doering T.L."/>
            <person name="Donlin M.J."/>
            <person name="D'Souza C.A."/>
            <person name="Fox D.S."/>
            <person name="Grinberg V."/>
            <person name="Fu J."/>
            <person name="Fukushima M."/>
            <person name="Haas B.J."/>
            <person name="Huang J.C."/>
            <person name="Janbon G."/>
            <person name="Jones S.J."/>
            <person name="Koo H.L."/>
            <person name="Krzywinski M.I."/>
            <person name="Kwon-Chung J.K."/>
            <person name="Lengeler K.B."/>
            <person name="Maiti R."/>
            <person name="Marra M.A."/>
            <person name="Marra R.E."/>
            <person name="Mathewson C.A."/>
            <person name="Mitchell T.G."/>
            <person name="Pertea M."/>
            <person name="Riggs F.R."/>
            <person name="Salzberg S.L."/>
            <person name="Schein J.E."/>
            <person name="Shvartsbeyn A."/>
            <person name="Shin H."/>
            <person name="Shumway M."/>
            <person name="Specht C.A."/>
            <person name="Suh B.B."/>
            <person name="Tenney A."/>
            <person name="Utterback T.R."/>
            <person name="Wickes B.L."/>
            <person name="Wortman J.R."/>
            <person name="Wye N.H."/>
            <person name="Kronstad J.W."/>
            <person name="Lodge J.K."/>
            <person name="Heitman J."/>
            <person name="Davis R.W."/>
            <person name="Fraser C.M."/>
            <person name="Hyman R.W."/>
        </authorList>
    </citation>
    <scope>NUCLEOTIDE SEQUENCE [LARGE SCALE GENOMIC DNA]</scope>
    <source>
        <strain evidence="3">JEC21 / ATCC MYA-565</strain>
    </source>
</reference>
<feature type="region of interest" description="Disordered" evidence="1">
    <location>
        <begin position="1"/>
        <end position="113"/>
    </location>
</feature>
<feature type="compositionally biased region" description="Low complexity" evidence="1">
    <location>
        <begin position="28"/>
        <end position="50"/>
    </location>
</feature>
<dbReference type="GeneID" id="3258093"/>
<dbReference type="HOGENOM" id="CLU_572399_0_0_1"/>
<dbReference type="Proteomes" id="UP000002149">
    <property type="component" value="Chromosome 6"/>
</dbReference>
<accession>Q55R70</accession>
<dbReference type="AlphaFoldDB" id="Q5KF00"/>
<accession>Q5KF00</accession>
<dbReference type="InParanoid" id="Q5KF00"/>
<feature type="compositionally biased region" description="Low complexity" evidence="1">
    <location>
        <begin position="64"/>
        <end position="76"/>
    </location>
</feature>
<dbReference type="RefSeq" id="XP_571435.1">
    <property type="nucleotide sequence ID" value="XM_571435.2"/>
</dbReference>
<dbReference type="VEuPathDB" id="FungiDB:CNF03610"/>
<dbReference type="PANTHER" id="PTHR37332:SF1">
    <property type="entry name" value="ELMO DOMAIN-CONTAINING PROTEIN"/>
    <property type="match status" value="1"/>
</dbReference>
<protein>
    <submittedName>
        <fullName evidence="2">Expressed protein</fullName>
    </submittedName>
</protein>
<feature type="compositionally biased region" description="Basic and acidic residues" evidence="1">
    <location>
        <begin position="102"/>
        <end position="111"/>
    </location>
</feature>
<dbReference type="KEGG" id="cne:CNF03610"/>
<dbReference type="OMA" id="FHTIMIT"/>
<organism evidence="2 3">
    <name type="scientific">Cryptococcus deneoformans (strain JEC21 / ATCC MYA-565)</name>
    <name type="common">Cryptococcus neoformans var. neoformans serotype D</name>
    <dbReference type="NCBI Taxonomy" id="214684"/>
    <lineage>
        <taxon>Eukaryota</taxon>
        <taxon>Fungi</taxon>
        <taxon>Dikarya</taxon>
        <taxon>Basidiomycota</taxon>
        <taxon>Agaricomycotina</taxon>
        <taxon>Tremellomycetes</taxon>
        <taxon>Tremellales</taxon>
        <taxon>Cryptococcaceae</taxon>
        <taxon>Cryptococcus</taxon>
        <taxon>Cryptococcus neoformans species complex</taxon>
    </lineage>
</organism>
<evidence type="ECO:0000256" key="1">
    <source>
        <dbReference type="SAM" id="MobiDB-lite"/>
    </source>
</evidence>
<evidence type="ECO:0000313" key="2">
    <source>
        <dbReference type="EMBL" id="AAW44128.1"/>
    </source>
</evidence>
<evidence type="ECO:0000313" key="3">
    <source>
        <dbReference type="Proteomes" id="UP000002149"/>
    </source>
</evidence>
<name>Q5KF00_CRYD1</name>
<dbReference type="OrthoDB" id="14339at2759"/>
<dbReference type="EMBL" id="AE017346">
    <property type="protein sequence ID" value="AAW44128.1"/>
    <property type="molecule type" value="Genomic_DNA"/>
</dbReference>
<sequence length="481" mass="52009">MEIKSGKTSMRRKQSNSFLQALGKPRQSLTSSSAPSTTHSSPPSASTLTLVADEFYSPTSENDSTSMSTRSMSVSTHGRAPESFTVPGGGRSSSQTYSIGGGKEKGKEAEGKNGVILRRPEDVYKVVRDRILSWSYMMEWYQGDAHWFNTVRISRTDIEQMLGYKHLETRARNYYALGISLSALFDIPASGDFLRALIKLLEEWESFCEGSTATKGVRSLFRGPRSGRRVTGSGSMMSDFGLAMDGSESFLLNFNLPFAPDFFQVHTTACSIVRDIYRKLLGMFLPPAPPSSLSNSSPSSRPLPKSVASLAHPSTVIHTARREPLPFANTKSPGANSLSTATFANQQGYYGAMSPTDDVGGQMENGGDALLAFIAGDVPGDRTLVGDGQKLTPQVSELFTKADAKLKKHFAILTREADGLAKRVIDDQINSLLFSLTPGSKAMKFDGATGLPANGSGHTTAATMGRTGHMEEDRMRDFGTI</sequence>
<gene>
    <name evidence="2" type="ordered locus">CNF03610</name>
</gene>
<dbReference type="PaxDb" id="214684-Q5KF00"/>
<keyword evidence="3" id="KW-1185">Reference proteome</keyword>
<dbReference type="eggNOG" id="ENOG502S1UN">
    <property type="taxonomic scope" value="Eukaryota"/>
</dbReference>